<dbReference type="SUPFAM" id="SSF55874">
    <property type="entry name" value="ATPase domain of HSP90 chaperone/DNA topoisomerase II/histidine kinase"/>
    <property type="match status" value="1"/>
</dbReference>
<keyword evidence="4" id="KW-1003">Cell membrane</keyword>
<evidence type="ECO:0000256" key="4">
    <source>
        <dbReference type="ARBA" id="ARBA00022475"/>
    </source>
</evidence>
<comment type="catalytic activity">
    <reaction evidence="1">
        <text>ATP + protein L-histidine = ADP + protein N-phospho-L-histidine.</text>
        <dbReference type="EC" id="2.7.13.3"/>
    </reaction>
</comment>
<evidence type="ECO:0000256" key="9">
    <source>
        <dbReference type="ARBA" id="ARBA00022777"/>
    </source>
</evidence>
<dbReference type="InterPro" id="IPR010559">
    <property type="entry name" value="Sig_transdc_His_kin_internal"/>
</dbReference>
<evidence type="ECO:0000256" key="13">
    <source>
        <dbReference type="ARBA" id="ARBA00023136"/>
    </source>
</evidence>
<feature type="domain" description="Histidine kinase" evidence="15">
    <location>
        <begin position="441"/>
        <end position="618"/>
    </location>
</feature>
<evidence type="ECO:0000256" key="5">
    <source>
        <dbReference type="ARBA" id="ARBA00022553"/>
    </source>
</evidence>
<dbReference type="Pfam" id="PF02518">
    <property type="entry name" value="HATPase_c"/>
    <property type="match status" value="1"/>
</dbReference>
<keyword evidence="10" id="KW-0067">ATP-binding</keyword>
<dbReference type="PANTHER" id="PTHR34220:SF11">
    <property type="entry name" value="SENSOR PROTEIN KINASE HPTS"/>
    <property type="match status" value="1"/>
</dbReference>
<dbReference type="Gene3D" id="3.30.565.10">
    <property type="entry name" value="Histidine kinase-like ATPase, C-terminal domain"/>
    <property type="match status" value="1"/>
</dbReference>
<keyword evidence="11 14" id="KW-1133">Transmembrane helix</keyword>
<evidence type="ECO:0000256" key="10">
    <source>
        <dbReference type="ARBA" id="ARBA00022840"/>
    </source>
</evidence>
<keyword evidence="6 16" id="KW-0808">Transferase</keyword>
<evidence type="ECO:0000259" key="15">
    <source>
        <dbReference type="PROSITE" id="PS50109"/>
    </source>
</evidence>
<dbReference type="InterPro" id="IPR003594">
    <property type="entry name" value="HATPase_dom"/>
</dbReference>
<sequence length="620" mass="69834">MRIKQLAHLLFSQLQIRIIVSIVLFLFFAVSISLHVSFKQTESHFLEETSGLLNSNLELMGNRIEGINLDMMKLSNLLNSDDVILDALTGFSRGEDFSPFQRIKSERELTSADYTRISKIENHIFSVKNSALFNYDAFIAVISADGLIGSVKGNIGQLEPEFKMGFADCVRSESWFRELAGQEKNITWVVPFGNCHKASDSDGQYISLARAVKSSYTGELLGMILIQVDLDTLKPLFQARTGATYFVLNETNDVFMVYGDGELQDISAMKDRLRLYGTRKGSFVGIMNDERYVMNYYILNDLHWTIVSASPYKAVMRNTTAIKHEVLTINYVAFGLFLLFSVALIVYITNPLKRLIHQLKKKKIGVYSLGTQEMTYSNDVHGIVRSFDHLFERVEELVEKVILEQKREQELKYEALKAQINPHFLFNTLNGIKWTAMMNGADTAAEMIADLGRLLEVSMNKGDEHILLKEEMELVQAYMNIQNARFNESIELHVRLPAELEHALITKLLLQPLVENSMLHGFRGNKVGGRIEIDTCRLNGDILIRIQDNGEGIPPERLKTLLAAPSPAGTGHMDKFNGIGLSNIHNRLQLKYGEGYGLTITSIPGEGTCVSVLFPAQIRG</sequence>
<evidence type="ECO:0000256" key="14">
    <source>
        <dbReference type="SAM" id="Phobius"/>
    </source>
</evidence>
<dbReference type="EC" id="2.7.13.3" evidence="3"/>
<keyword evidence="5" id="KW-0597">Phosphoprotein</keyword>
<comment type="subcellular location">
    <subcellularLocation>
        <location evidence="2">Cell membrane</location>
        <topology evidence="2">Multi-pass membrane protein</topology>
    </subcellularLocation>
</comment>
<dbReference type="PROSITE" id="PS50109">
    <property type="entry name" value="HIS_KIN"/>
    <property type="match status" value="1"/>
</dbReference>
<evidence type="ECO:0000256" key="2">
    <source>
        <dbReference type="ARBA" id="ARBA00004651"/>
    </source>
</evidence>
<feature type="transmembrane region" description="Helical" evidence="14">
    <location>
        <begin position="331"/>
        <end position="352"/>
    </location>
</feature>
<dbReference type="InterPro" id="IPR036890">
    <property type="entry name" value="HATPase_C_sf"/>
</dbReference>
<evidence type="ECO:0000313" key="16">
    <source>
        <dbReference type="EMBL" id="MFB5681024.1"/>
    </source>
</evidence>
<keyword evidence="9 16" id="KW-0418">Kinase</keyword>
<dbReference type="Proteomes" id="UP001580407">
    <property type="component" value="Unassembled WGS sequence"/>
</dbReference>
<dbReference type="PRINTS" id="PR00344">
    <property type="entry name" value="BCTRLSENSOR"/>
</dbReference>
<evidence type="ECO:0000256" key="11">
    <source>
        <dbReference type="ARBA" id="ARBA00022989"/>
    </source>
</evidence>
<reference evidence="16 17" key="1">
    <citation type="submission" date="2024-09" db="EMBL/GenBank/DDBJ databases">
        <authorList>
            <person name="Ruan L."/>
        </authorList>
    </citation>
    <scope>NUCLEOTIDE SEQUENCE [LARGE SCALE GENOMIC DNA]</scope>
    <source>
        <strain evidence="16 17">D33</strain>
    </source>
</reference>
<dbReference type="Pfam" id="PF06580">
    <property type="entry name" value="His_kinase"/>
    <property type="match status" value="1"/>
</dbReference>
<keyword evidence="7 14" id="KW-0812">Transmembrane</keyword>
<gene>
    <name evidence="16" type="ORF">ACE3NQ_08885</name>
</gene>
<keyword evidence="13 14" id="KW-0472">Membrane</keyword>
<dbReference type="InterPro" id="IPR004358">
    <property type="entry name" value="Sig_transdc_His_kin-like_C"/>
</dbReference>
<evidence type="ECO:0000256" key="12">
    <source>
        <dbReference type="ARBA" id="ARBA00023012"/>
    </source>
</evidence>
<evidence type="ECO:0000256" key="8">
    <source>
        <dbReference type="ARBA" id="ARBA00022741"/>
    </source>
</evidence>
<evidence type="ECO:0000256" key="7">
    <source>
        <dbReference type="ARBA" id="ARBA00022692"/>
    </source>
</evidence>
<evidence type="ECO:0000256" key="3">
    <source>
        <dbReference type="ARBA" id="ARBA00012438"/>
    </source>
</evidence>
<dbReference type="SMART" id="SM00387">
    <property type="entry name" value="HATPase_c"/>
    <property type="match status" value="1"/>
</dbReference>
<accession>A0ABV5B826</accession>
<evidence type="ECO:0000256" key="1">
    <source>
        <dbReference type="ARBA" id="ARBA00000085"/>
    </source>
</evidence>
<keyword evidence="17" id="KW-1185">Reference proteome</keyword>
<evidence type="ECO:0000313" key="17">
    <source>
        <dbReference type="Proteomes" id="UP001580407"/>
    </source>
</evidence>
<comment type="caution">
    <text evidence="16">The sequence shown here is derived from an EMBL/GenBank/DDBJ whole genome shotgun (WGS) entry which is preliminary data.</text>
</comment>
<dbReference type="EMBL" id="JBHILM010000008">
    <property type="protein sequence ID" value="MFB5681024.1"/>
    <property type="molecule type" value="Genomic_DNA"/>
</dbReference>
<feature type="transmembrane region" description="Helical" evidence="14">
    <location>
        <begin position="16"/>
        <end position="38"/>
    </location>
</feature>
<dbReference type="InterPro" id="IPR050640">
    <property type="entry name" value="Bact_2-comp_sensor_kinase"/>
</dbReference>
<evidence type="ECO:0000256" key="6">
    <source>
        <dbReference type="ARBA" id="ARBA00022679"/>
    </source>
</evidence>
<proteinExistence type="predicted"/>
<keyword evidence="8" id="KW-0547">Nucleotide-binding</keyword>
<name>A0ABV5B826_9BACL</name>
<dbReference type="GO" id="GO:0004673">
    <property type="term" value="F:protein histidine kinase activity"/>
    <property type="evidence" value="ECO:0007669"/>
    <property type="project" value="UniProtKB-EC"/>
</dbReference>
<keyword evidence="12" id="KW-0902">Two-component regulatory system</keyword>
<dbReference type="InterPro" id="IPR005467">
    <property type="entry name" value="His_kinase_dom"/>
</dbReference>
<dbReference type="RefSeq" id="WP_375524817.1">
    <property type="nucleotide sequence ID" value="NZ_JBHILM010000008.1"/>
</dbReference>
<dbReference type="PANTHER" id="PTHR34220">
    <property type="entry name" value="SENSOR HISTIDINE KINASE YPDA"/>
    <property type="match status" value="1"/>
</dbReference>
<protein>
    <recommendedName>
        <fullName evidence="3">histidine kinase</fullName>
        <ecNumber evidence="3">2.7.13.3</ecNumber>
    </recommendedName>
</protein>
<organism evidence="16 17">
    <name type="scientific">Paenibacillus terreus</name>
    <dbReference type="NCBI Taxonomy" id="1387834"/>
    <lineage>
        <taxon>Bacteria</taxon>
        <taxon>Bacillati</taxon>
        <taxon>Bacillota</taxon>
        <taxon>Bacilli</taxon>
        <taxon>Bacillales</taxon>
        <taxon>Paenibacillaceae</taxon>
        <taxon>Paenibacillus</taxon>
    </lineage>
</organism>